<dbReference type="AlphaFoldDB" id="A0A4D6NH43"/>
<protein>
    <submittedName>
        <fullName evidence="1">Uncharacterized protein</fullName>
    </submittedName>
</protein>
<name>A0A4D6NH43_VIGUN</name>
<proteinExistence type="predicted"/>
<reference evidence="1 2" key="1">
    <citation type="submission" date="2019-04" db="EMBL/GenBank/DDBJ databases">
        <title>An improved genome assembly and genetic linkage map for asparagus bean, Vigna unguiculata ssp. sesquipedialis.</title>
        <authorList>
            <person name="Xia Q."/>
            <person name="Zhang R."/>
            <person name="Dong Y."/>
        </authorList>
    </citation>
    <scope>NUCLEOTIDE SEQUENCE [LARGE SCALE GENOMIC DNA]</scope>
    <source>
        <tissue evidence="1">Leaf</tissue>
    </source>
</reference>
<evidence type="ECO:0000313" key="1">
    <source>
        <dbReference type="EMBL" id="QCE11889.1"/>
    </source>
</evidence>
<keyword evidence="2" id="KW-1185">Reference proteome</keyword>
<accession>A0A4D6NH43</accession>
<dbReference type="Proteomes" id="UP000501690">
    <property type="component" value="Linkage Group LG10"/>
</dbReference>
<evidence type="ECO:0000313" key="2">
    <source>
        <dbReference type="Proteomes" id="UP000501690"/>
    </source>
</evidence>
<sequence length="63" mass="7016">MKHHAQVRGSHLSENLWVPLVFRLVVAQARDLTFGRRAVSVRQEVSPKRELTKPVGLSVGSLA</sequence>
<dbReference type="EMBL" id="CP039354">
    <property type="protein sequence ID" value="QCE11889.1"/>
    <property type="molecule type" value="Genomic_DNA"/>
</dbReference>
<gene>
    <name evidence="1" type="ORF">DEO72_LG10g3127</name>
</gene>
<organism evidence="1 2">
    <name type="scientific">Vigna unguiculata</name>
    <name type="common">Cowpea</name>
    <dbReference type="NCBI Taxonomy" id="3917"/>
    <lineage>
        <taxon>Eukaryota</taxon>
        <taxon>Viridiplantae</taxon>
        <taxon>Streptophyta</taxon>
        <taxon>Embryophyta</taxon>
        <taxon>Tracheophyta</taxon>
        <taxon>Spermatophyta</taxon>
        <taxon>Magnoliopsida</taxon>
        <taxon>eudicotyledons</taxon>
        <taxon>Gunneridae</taxon>
        <taxon>Pentapetalae</taxon>
        <taxon>rosids</taxon>
        <taxon>fabids</taxon>
        <taxon>Fabales</taxon>
        <taxon>Fabaceae</taxon>
        <taxon>Papilionoideae</taxon>
        <taxon>50 kb inversion clade</taxon>
        <taxon>NPAAA clade</taxon>
        <taxon>indigoferoid/millettioid clade</taxon>
        <taxon>Phaseoleae</taxon>
        <taxon>Vigna</taxon>
    </lineage>
</organism>